<feature type="coiled-coil region" evidence="1">
    <location>
        <begin position="25"/>
        <end position="59"/>
    </location>
</feature>
<feature type="region of interest" description="Disordered" evidence="2">
    <location>
        <begin position="77"/>
        <end position="100"/>
    </location>
</feature>
<accession>A0AAD7D602</accession>
<gene>
    <name evidence="3" type="ORF">B0H17DRAFT_1138648</name>
</gene>
<dbReference type="Proteomes" id="UP001221757">
    <property type="component" value="Unassembled WGS sequence"/>
</dbReference>
<evidence type="ECO:0000313" key="4">
    <source>
        <dbReference type="Proteomes" id="UP001221757"/>
    </source>
</evidence>
<dbReference type="EMBL" id="JARKIE010000121">
    <property type="protein sequence ID" value="KAJ7681215.1"/>
    <property type="molecule type" value="Genomic_DNA"/>
</dbReference>
<proteinExistence type="predicted"/>
<protein>
    <submittedName>
        <fullName evidence="3">Uncharacterized protein</fullName>
    </submittedName>
</protein>
<feature type="compositionally biased region" description="Polar residues" evidence="2">
    <location>
        <begin position="82"/>
        <end position="95"/>
    </location>
</feature>
<keyword evidence="1" id="KW-0175">Coiled coil</keyword>
<evidence type="ECO:0000256" key="1">
    <source>
        <dbReference type="SAM" id="Coils"/>
    </source>
</evidence>
<name>A0AAD7D602_MYCRO</name>
<evidence type="ECO:0000256" key="2">
    <source>
        <dbReference type="SAM" id="MobiDB-lite"/>
    </source>
</evidence>
<dbReference type="AlphaFoldDB" id="A0AAD7D602"/>
<organism evidence="3 4">
    <name type="scientific">Mycena rosella</name>
    <name type="common">Pink bonnet</name>
    <name type="synonym">Agaricus rosellus</name>
    <dbReference type="NCBI Taxonomy" id="1033263"/>
    <lineage>
        <taxon>Eukaryota</taxon>
        <taxon>Fungi</taxon>
        <taxon>Dikarya</taxon>
        <taxon>Basidiomycota</taxon>
        <taxon>Agaricomycotina</taxon>
        <taxon>Agaricomycetes</taxon>
        <taxon>Agaricomycetidae</taxon>
        <taxon>Agaricales</taxon>
        <taxon>Marasmiineae</taxon>
        <taxon>Mycenaceae</taxon>
        <taxon>Mycena</taxon>
    </lineage>
</organism>
<sequence length="131" mass="14763">MFRKVLESEDFALATAIEAKQHSEVRQARLQAAAAQHAIDQEEEEAARLEKEATEKCALTDKRREILKDYLREKHAPAAVQSEAQSMQGESVSHSSKVRPLLALKRVNPHSGHTLEPARMTHAFNDRVILQ</sequence>
<keyword evidence="4" id="KW-1185">Reference proteome</keyword>
<reference evidence="3" key="1">
    <citation type="submission" date="2023-03" db="EMBL/GenBank/DDBJ databases">
        <title>Massive genome expansion in bonnet fungi (Mycena s.s.) driven by repeated elements and novel gene families across ecological guilds.</title>
        <authorList>
            <consortium name="Lawrence Berkeley National Laboratory"/>
            <person name="Harder C.B."/>
            <person name="Miyauchi S."/>
            <person name="Viragh M."/>
            <person name="Kuo A."/>
            <person name="Thoen E."/>
            <person name="Andreopoulos B."/>
            <person name="Lu D."/>
            <person name="Skrede I."/>
            <person name="Drula E."/>
            <person name="Henrissat B."/>
            <person name="Morin E."/>
            <person name="Kohler A."/>
            <person name="Barry K."/>
            <person name="LaButti K."/>
            <person name="Morin E."/>
            <person name="Salamov A."/>
            <person name="Lipzen A."/>
            <person name="Mereny Z."/>
            <person name="Hegedus B."/>
            <person name="Baldrian P."/>
            <person name="Stursova M."/>
            <person name="Weitz H."/>
            <person name="Taylor A."/>
            <person name="Grigoriev I.V."/>
            <person name="Nagy L.G."/>
            <person name="Martin F."/>
            <person name="Kauserud H."/>
        </authorList>
    </citation>
    <scope>NUCLEOTIDE SEQUENCE</scope>
    <source>
        <strain evidence="3">CBHHK067</strain>
    </source>
</reference>
<comment type="caution">
    <text evidence="3">The sequence shown here is derived from an EMBL/GenBank/DDBJ whole genome shotgun (WGS) entry which is preliminary data.</text>
</comment>
<evidence type="ECO:0000313" key="3">
    <source>
        <dbReference type="EMBL" id="KAJ7681215.1"/>
    </source>
</evidence>